<accession>A0ABX8BRW6</accession>
<dbReference type="EMBL" id="CP074133">
    <property type="protein sequence ID" value="QUX24445.1"/>
    <property type="molecule type" value="Genomic_DNA"/>
</dbReference>
<proteinExistence type="predicted"/>
<reference evidence="2 3" key="1">
    <citation type="submission" date="2021-05" db="EMBL/GenBank/DDBJ databases">
        <title>Direct Submission.</title>
        <authorList>
            <person name="Li K."/>
            <person name="Gao J."/>
        </authorList>
    </citation>
    <scope>NUCLEOTIDE SEQUENCE [LARGE SCALE GENOMIC DNA]</scope>
    <source>
        <strain evidence="2 3">Mg02</strain>
    </source>
</reference>
<dbReference type="Proteomes" id="UP000676079">
    <property type="component" value="Chromosome"/>
</dbReference>
<evidence type="ECO:0000256" key="1">
    <source>
        <dbReference type="SAM" id="Phobius"/>
    </source>
</evidence>
<feature type="transmembrane region" description="Helical" evidence="1">
    <location>
        <begin position="175"/>
        <end position="200"/>
    </location>
</feature>
<evidence type="ECO:0000313" key="2">
    <source>
        <dbReference type="EMBL" id="QUX24445.1"/>
    </source>
</evidence>
<dbReference type="Pfam" id="PF11188">
    <property type="entry name" value="DUF2975"/>
    <property type="match status" value="1"/>
</dbReference>
<feature type="transmembrane region" description="Helical" evidence="1">
    <location>
        <begin position="138"/>
        <end position="155"/>
    </location>
</feature>
<keyword evidence="1" id="KW-1133">Transmembrane helix</keyword>
<feature type="transmembrane region" description="Helical" evidence="1">
    <location>
        <begin position="97"/>
        <end position="118"/>
    </location>
</feature>
<organism evidence="2 3">
    <name type="scientific">Nocardiopsis changdeensis</name>
    <dbReference type="NCBI Taxonomy" id="2831969"/>
    <lineage>
        <taxon>Bacteria</taxon>
        <taxon>Bacillati</taxon>
        <taxon>Actinomycetota</taxon>
        <taxon>Actinomycetes</taxon>
        <taxon>Streptosporangiales</taxon>
        <taxon>Nocardiopsidaceae</taxon>
        <taxon>Nocardiopsis</taxon>
    </lineage>
</organism>
<name>A0ABX8BRW6_9ACTN</name>
<keyword evidence="1" id="KW-0812">Transmembrane</keyword>
<evidence type="ECO:0000313" key="3">
    <source>
        <dbReference type="Proteomes" id="UP000676079"/>
    </source>
</evidence>
<protein>
    <submittedName>
        <fullName evidence="2">DUF2975 domain-containing protein</fullName>
    </submittedName>
</protein>
<gene>
    <name evidence="2" type="ORF">KGD84_09305</name>
</gene>
<dbReference type="InterPro" id="IPR021354">
    <property type="entry name" value="DUF2975"/>
</dbReference>
<keyword evidence="1" id="KW-0472">Membrane</keyword>
<keyword evidence="3" id="KW-1185">Reference proteome</keyword>
<sequence length="217" mass="23070">MSKRTPFRWSRADGFVARFILVMAIGVTLFTTVFALVWITPLLPADGSVPANTITVPSPDGAPESAPPAVPAGPEYGIESEQGMVITFHDPTTVQRLLLVLPGLLAQAAALLVMVNLLRIVRSLDLGDPFVPANALRLRVIALTVLAGTLLVPAAEKVGEGLLRGQALGVDGFEISYVLIGEGGISFTMVFVSLLLLGLAEVFRRGTRMRDDVRGLV</sequence>
<feature type="transmembrane region" description="Helical" evidence="1">
    <location>
        <begin position="20"/>
        <end position="39"/>
    </location>
</feature>
<dbReference type="RefSeq" id="WP_220559864.1">
    <property type="nucleotide sequence ID" value="NZ_CP074133.1"/>
</dbReference>